<evidence type="ECO:0000313" key="1">
    <source>
        <dbReference type="EMBL" id="KAI0039139.1"/>
    </source>
</evidence>
<organism evidence="1 2">
    <name type="scientific">Auriscalpium vulgare</name>
    <dbReference type="NCBI Taxonomy" id="40419"/>
    <lineage>
        <taxon>Eukaryota</taxon>
        <taxon>Fungi</taxon>
        <taxon>Dikarya</taxon>
        <taxon>Basidiomycota</taxon>
        <taxon>Agaricomycotina</taxon>
        <taxon>Agaricomycetes</taxon>
        <taxon>Russulales</taxon>
        <taxon>Auriscalpiaceae</taxon>
        <taxon>Auriscalpium</taxon>
    </lineage>
</organism>
<sequence length="69" mass="7517">MKGALELPPSASACSLFADKTTAWNVAHRVPSLLVQNSGEFAITYPRGYHVGINMGFNYAESVKFALNR</sequence>
<dbReference type="Proteomes" id="UP000814033">
    <property type="component" value="Unassembled WGS sequence"/>
</dbReference>
<keyword evidence="2" id="KW-1185">Reference proteome</keyword>
<comment type="caution">
    <text evidence="1">The sequence shown here is derived from an EMBL/GenBank/DDBJ whole genome shotgun (WGS) entry which is preliminary data.</text>
</comment>
<accession>A0ACB8R4U6</accession>
<name>A0ACB8R4U6_9AGAM</name>
<protein>
    <submittedName>
        <fullName evidence="1">Uncharacterized protein</fullName>
    </submittedName>
</protein>
<proteinExistence type="predicted"/>
<evidence type="ECO:0000313" key="2">
    <source>
        <dbReference type="Proteomes" id="UP000814033"/>
    </source>
</evidence>
<reference evidence="1" key="1">
    <citation type="submission" date="2021-02" db="EMBL/GenBank/DDBJ databases">
        <authorList>
            <consortium name="DOE Joint Genome Institute"/>
            <person name="Ahrendt S."/>
            <person name="Looney B.P."/>
            <person name="Miyauchi S."/>
            <person name="Morin E."/>
            <person name="Drula E."/>
            <person name="Courty P.E."/>
            <person name="Chicoki N."/>
            <person name="Fauchery L."/>
            <person name="Kohler A."/>
            <person name="Kuo A."/>
            <person name="Labutti K."/>
            <person name="Pangilinan J."/>
            <person name="Lipzen A."/>
            <person name="Riley R."/>
            <person name="Andreopoulos W."/>
            <person name="He G."/>
            <person name="Johnson J."/>
            <person name="Barry K.W."/>
            <person name="Grigoriev I.V."/>
            <person name="Nagy L."/>
            <person name="Hibbett D."/>
            <person name="Henrissat B."/>
            <person name="Matheny P.B."/>
            <person name="Labbe J."/>
            <person name="Martin F."/>
        </authorList>
    </citation>
    <scope>NUCLEOTIDE SEQUENCE</scope>
    <source>
        <strain evidence="1">FP105234-sp</strain>
    </source>
</reference>
<dbReference type="EMBL" id="MU276350">
    <property type="protein sequence ID" value="KAI0039139.1"/>
    <property type="molecule type" value="Genomic_DNA"/>
</dbReference>
<reference evidence="1" key="2">
    <citation type="journal article" date="2022" name="New Phytol.">
        <title>Evolutionary transition to the ectomycorrhizal habit in the genomes of a hyperdiverse lineage of mushroom-forming fungi.</title>
        <authorList>
            <person name="Looney B."/>
            <person name="Miyauchi S."/>
            <person name="Morin E."/>
            <person name="Drula E."/>
            <person name="Courty P.E."/>
            <person name="Kohler A."/>
            <person name="Kuo A."/>
            <person name="LaButti K."/>
            <person name="Pangilinan J."/>
            <person name="Lipzen A."/>
            <person name="Riley R."/>
            <person name="Andreopoulos W."/>
            <person name="He G."/>
            <person name="Johnson J."/>
            <person name="Nolan M."/>
            <person name="Tritt A."/>
            <person name="Barry K.W."/>
            <person name="Grigoriev I.V."/>
            <person name="Nagy L.G."/>
            <person name="Hibbett D."/>
            <person name="Henrissat B."/>
            <person name="Matheny P.B."/>
            <person name="Labbe J."/>
            <person name="Martin F.M."/>
        </authorList>
    </citation>
    <scope>NUCLEOTIDE SEQUENCE</scope>
    <source>
        <strain evidence="1">FP105234-sp</strain>
    </source>
</reference>
<gene>
    <name evidence="1" type="ORF">FA95DRAFT_1612807</name>
</gene>